<dbReference type="GeneTree" id="ENSGT00950000183164"/>
<evidence type="ECO:0008006" key="4">
    <source>
        <dbReference type="Google" id="ProtNLM"/>
    </source>
</evidence>
<reference evidence="2" key="1">
    <citation type="submission" date="2025-08" db="UniProtKB">
        <authorList>
            <consortium name="Ensembl"/>
        </authorList>
    </citation>
    <scope>IDENTIFICATION</scope>
</reference>
<organism evidence="2 3">
    <name type="scientific">Moschus moschiferus</name>
    <name type="common">Siberian musk deer</name>
    <name type="synonym">Moschus sibiricus</name>
    <dbReference type="NCBI Taxonomy" id="68415"/>
    <lineage>
        <taxon>Eukaryota</taxon>
        <taxon>Metazoa</taxon>
        <taxon>Chordata</taxon>
        <taxon>Craniata</taxon>
        <taxon>Vertebrata</taxon>
        <taxon>Euteleostomi</taxon>
        <taxon>Mammalia</taxon>
        <taxon>Eutheria</taxon>
        <taxon>Laurasiatheria</taxon>
        <taxon>Artiodactyla</taxon>
        <taxon>Ruminantia</taxon>
        <taxon>Pecora</taxon>
        <taxon>Moschidae</taxon>
        <taxon>Moschus</taxon>
    </lineage>
</organism>
<sequence>MEKVYRENEGKPENEGNLDNEGKPEDEVQPENEGESNEKEKLEVERKSEQEPEVQNERKPDNEGQPADEGKQEKQGKSEAEGNPLMEGKLESQAKPESQSHAAKKRPAEDYVPRKAKRKTDRTTEDSPPDYMDLIPELGRSPGRGHNNPLRCSCLENPHGQRSLSDTSEAIEDFSHYSFINADMKCGRMLWKIFLF</sequence>
<evidence type="ECO:0000313" key="2">
    <source>
        <dbReference type="Ensembl" id="ENSMMSP00000001656.1"/>
    </source>
</evidence>
<name>A0A8C6CH59_MOSMO</name>
<keyword evidence="3" id="KW-1185">Reference proteome</keyword>
<protein>
    <recommendedName>
        <fullName evidence="4">Transcription elongation factor A protein-like 5</fullName>
    </recommendedName>
</protein>
<feature type="compositionally biased region" description="Basic and acidic residues" evidence="1">
    <location>
        <begin position="1"/>
        <end position="26"/>
    </location>
</feature>
<feature type="compositionally biased region" description="Basic and acidic residues" evidence="1">
    <location>
        <begin position="36"/>
        <end position="80"/>
    </location>
</feature>
<dbReference type="AlphaFoldDB" id="A0A8C6CH59"/>
<evidence type="ECO:0000313" key="3">
    <source>
        <dbReference type="Proteomes" id="UP000694544"/>
    </source>
</evidence>
<evidence type="ECO:0000256" key="1">
    <source>
        <dbReference type="SAM" id="MobiDB-lite"/>
    </source>
</evidence>
<reference evidence="2" key="2">
    <citation type="submission" date="2025-09" db="UniProtKB">
        <authorList>
            <consortium name="Ensembl"/>
        </authorList>
    </citation>
    <scope>IDENTIFICATION</scope>
</reference>
<feature type="region of interest" description="Disordered" evidence="1">
    <location>
        <begin position="1"/>
        <end position="146"/>
    </location>
</feature>
<proteinExistence type="predicted"/>
<dbReference type="Proteomes" id="UP000694544">
    <property type="component" value="Unplaced"/>
</dbReference>
<accession>A0A8C6CH59</accession>
<dbReference type="Ensembl" id="ENSMMST00000001834.1">
    <property type="protein sequence ID" value="ENSMMSP00000001656.1"/>
    <property type="gene ID" value="ENSMMSG00000001342.1"/>
</dbReference>